<gene>
    <name evidence="1" type="ORF">H6G14_25675</name>
</gene>
<protein>
    <submittedName>
        <fullName evidence="1">Uncharacterized protein</fullName>
    </submittedName>
</protein>
<comment type="caution">
    <text evidence="1">The sequence shown here is derived from an EMBL/GenBank/DDBJ whole genome shotgun (WGS) entry which is preliminary data.</text>
</comment>
<keyword evidence="2" id="KW-1185">Reference proteome</keyword>
<evidence type="ECO:0000313" key="2">
    <source>
        <dbReference type="Proteomes" id="UP000621307"/>
    </source>
</evidence>
<dbReference type="EMBL" id="JACJQL010000059">
    <property type="protein sequence ID" value="MBD2254633.1"/>
    <property type="molecule type" value="Genomic_DNA"/>
</dbReference>
<reference evidence="1 2" key="1">
    <citation type="journal article" date="2020" name="ISME J.">
        <title>Comparative genomics reveals insights into cyanobacterial evolution and habitat adaptation.</title>
        <authorList>
            <person name="Chen M.Y."/>
            <person name="Teng W.K."/>
            <person name="Zhao L."/>
            <person name="Hu C.X."/>
            <person name="Zhou Y.K."/>
            <person name="Han B.P."/>
            <person name="Song L.R."/>
            <person name="Shu W.S."/>
        </authorList>
    </citation>
    <scope>NUCLEOTIDE SEQUENCE [LARGE SCALE GENOMIC DNA]</scope>
    <source>
        <strain evidence="1 2">FACHB-3921</strain>
    </source>
</reference>
<evidence type="ECO:0000313" key="1">
    <source>
        <dbReference type="EMBL" id="MBD2254633.1"/>
    </source>
</evidence>
<proteinExistence type="predicted"/>
<name>A0ABR8BNV6_9NOSO</name>
<organism evidence="1 2">
    <name type="scientific">Nostoc parmelioides FACHB-3921</name>
    <dbReference type="NCBI Taxonomy" id="2692909"/>
    <lineage>
        <taxon>Bacteria</taxon>
        <taxon>Bacillati</taxon>
        <taxon>Cyanobacteriota</taxon>
        <taxon>Cyanophyceae</taxon>
        <taxon>Nostocales</taxon>
        <taxon>Nostocaceae</taxon>
        <taxon>Nostoc</taxon>
    </lineage>
</organism>
<accession>A0ABR8BNV6</accession>
<sequence>MTPQEYEVKYNLKPIVVAYEHCLSETGYRRQKLATGNRTKPSVLACRISQLLDFIRENGLEPPNPIFFD</sequence>
<dbReference type="RefSeq" id="WP_190570917.1">
    <property type="nucleotide sequence ID" value="NZ_JACJQL010000059.1"/>
</dbReference>
<dbReference type="Proteomes" id="UP000621307">
    <property type="component" value="Unassembled WGS sequence"/>
</dbReference>